<feature type="transmembrane region" description="Helical" evidence="6">
    <location>
        <begin position="57"/>
        <end position="82"/>
    </location>
</feature>
<feature type="transmembrane region" description="Helical" evidence="6">
    <location>
        <begin position="171"/>
        <end position="193"/>
    </location>
</feature>
<keyword evidence="5 6" id="KW-0472">Membrane</keyword>
<organism evidence="8 9">
    <name type="scientific">Novipirellula galeiformis</name>
    <dbReference type="NCBI Taxonomy" id="2528004"/>
    <lineage>
        <taxon>Bacteria</taxon>
        <taxon>Pseudomonadati</taxon>
        <taxon>Planctomycetota</taxon>
        <taxon>Planctomycetia</taxon>
        <taxon>Pirellulales</taxon>
        <taxon>Pirellulaceae</taxon>
        <taxon>Novipirellula</taxon>
    </lineage>
</organism>
<feature type="transmembrane region" description="Helical" evidence="6">
    <location>
        <begin position="136"/>
        <end position="159"/>
    </location>
</feature>
<accession>A0A5C6CL89</accession>
<dbReference type="InterPro" id="IPR032816">
    <property type="entry name" value="VTT_dom"/>
</dbReference>
<evidence type="ECO:0000313" key="9">
    <source>
        <dbReference type="Proteomes" id="UP000316304"/>
    </source>
</evidence>
<keyword evidence="9" id="KW-1185">Reference proteome</keyword>
<evidence type="ECO:0000256" key="2">
    <source>
        <dbReference type="ARBA" id="ARBA00022475"/>
    </source>
</evidence>
<evidence type="ECO:0000256" key="5">
    <source>
        <dbReference type="ARBA" id="ARBA00023136"/>
    </source>
</evidence>
<evidence type="ECO:0000256" key="4">
    <source>
        <dbReference type="ARBA" id="ARBA00022989"/>
    </source>
</evidence>
<feature type="transmembrane region" description="Helical" evidence="6">
    <location>
        <begin position="103"/>
        <end position="124"/>
    </location>
</feature>
<sequence length="222" mass="24273">MSLSLTPLIEQILTWIAAYGLLALGLSIFAAAVGVPLPSTLFVIAAGAFMRQGVLDVALTPVCVLACVVLGDVVSYGMGRYARIGIERHFGKRRTWRRAQSAMLNRGGVAIYLTRWMLTAFAVPTNLAAGGGGYPFVRFLAFDVAGEVTWILVFGGLGYAFGSQWEVIGSLASDFSGLLVGIVFVLAGAYFLVGRRFPTQERFRKWKRKDRSKELDIQELQR</sequence>
<gene>
    <name evidence="8" type="ORF">Pla52o_15160</name>
</gene>
<reference evidence="8 9" key="1">
    <citation type="submission" date="2019-02" db="EMBL/GenBank/DDBJ databases">
        <title>Deep-cultivation of Planctomycetes and their phenomic and genomic characterization uncovers novel biology.</title>
        <authorList>
            <person name="Wiegand S."/>
            <person name="Jogler M."/>
            <person name="Boedeker C."/>
            <person name="Pinto D."/>
            <person name="Vollmers J."/>
            <person name="Rivas-Marin E."/>
            <person name="Kohn T."/>
            <person name="Peeters S.H."/>
            <person name="Heuer A."/>
            <person name="Rast P."/>
            <person name="Oberbeckmann S."/>
            <person name="Bunk B."/>
            <person name="Jeske O."/>
            <person name="Meyerdierks A."/>
            <person name="Storesund J.E."/>
            <person name="Kallscheuer N."/>
            <person name="Luecker S."/>
            <person name="Lage O.M."/>
            <person name="Pohl T."/>
            <person name="Merkel B.J."/>
            <person name="Hornburger P."/>
            <person name="Mueller R.-W."/>
            <person name="Bruemmer F."/>
            <person name="Labrenz M."/>
            <person name="Spormann A.M."/>
            <person name="Op Den Camp H."/>
            <person name="Overmann J."/>
            <person name="Amann R."/>
            <person name="Jetten M.S.M."/>
            <person name="Mascher T."/>
            <person name="Medema M.H."/>
            <person name="Devos D.P."/>
            <person name="Kaster A.-K."/>
            <person name="Ovreas L."/>
            <person name="Rohde M."/>
            <person name="Galperin M.Y."/>
            <person name="Jogler C."/>
        </authorList>
    </citation>
    <scope>NUCLEOTIDE SEQUENCE [LARGE SCALE GENOMIC DNA]</scope>
    <source>
        <strain evidence="8 9">Pla52o</strain>
    </source>
</reference>
<comment type="subcellular location">
    <subcellularLocation>
        <location evidence="1">Cell membrane</location>
        <topology evidence="1">Multi-pass membrane protein</topology>
    </subcellularLocation>
</comment>
<evidence type="ECO:0000256" key="3">
    <source>
        <dbReference type="ARBA" id="ARBA00022692"/>
    </source>
</evidence>
<dbReference type="OrthoDB" id="9813426at2"/>
<feature type="domain" description="VTT" evidence="7">
    <location>
        <begin position="37"/>
        <end position="159"/>
    </location>
</feature>
<dbReference type="PANTHER" id="PTHR42709:SF6">
    <property type="entry name" value="UNDECAPRENYL PHOSPHATE TRANSPORTER A"/>
    <property type="match status" value="1"/>
</dbReference>
<keyword evidence="3 6" id="KW-0812">Transmembrane</keyword>
<evidence type="ECO:0000313" key="8">
    <source>
        <dbReference type="EMBL" id="TWU25218.1"/>
    </source>
</evidence>
<dbReference type="PANTHER" id="PTHR42709">
    <property type="entry name" value="ALKALINE PHOSPHATASE LIKE PROTEIN"/>
    <property type="match status" value="1"/>
</dbReference>
<evidence type="ECO:0000256" key="1">
    <source>
        <dbReference type="ARBA" id="ARBA00004651"/>
    </source>
</evidence>
<proteinExistence type="predicted"/>
<dbReference type="Proteomes" id="UP000316304">
    <property type="component" value="Unassembled WGS sequence"/>
</dbReference>
<evidence type="ECO:0000256" key="6">
    <source>
        <dbReference type="SAM" id="Phobius"/>
    </source>
</evidence>
<dbReference type="EMBL" id="SJPT01000002">
    <property type="protein sequence ID" value="TWU25218.1"/>
    <property type="molecule type" value="Genomic_DNA"/>
</dbReference>
<dbReference type="Pfam" id="PF09335">
    <property type="entry name" value="VTT_dom"/>
    <property type="match status" value="1"/>
</dbReference>
<name>A0A5C6CL89_9BACT</name>
<comment type="caution">
    <text evidence="8">The sequence shown here is derived from an EMBL/GenBank/DDBJ whole genome shotgun (WGS) entry which is preliminary data.</text>
</comment>
<protein>
    <recommendedName>
        <fullName evidence="7">VTT domain-containing protein</fullName>
    </recommendedName>
</protein>
<keyword evidence="4 6" id="KW-1133">Transmembrane helix</keyword>
<keyword evidence="2" id="KW-1003">Cell membrane</keyword>
<dbReference type="GO" id="GO:0005886">
    <property type="term" value="C:plasma membrane"/>
    <property type="evidence" value="ECO:0007669"/>
    <property type="project" value="UniProtKB-SubCell"/>
</dbReference>
<dbReference type="AlphaFoldDB" id="A0A5C6CL89"/>
<evidence type="ECO:0000259" key="7">
    <source>
        <dbReference type="Pfam" id="PF09335"/>
    </source>
</evidence>
<dbReference type="InterPro" id="IPR051311">
    <property type="entry name" value="DedA_domain"/>
</dbReference>
<feature type="transmembrane region" description="Helical" evidence="6">
    <location>
        <begin position="12"/>
        <end position="37"/>
    </location>
</feature>
<dbReference type="RefSeq" id="WP_146593881.1">
    <property type="nucleotide sequence ID" value="NZ_SJPT01000002.1"/>
</dbReference>